<feature type="transmembrane region" description="Helical" evidence="6">
    <location>
        <begin position="326"/>
        <end position="344"/>
    </location>
</feature>
<evidence type="ECO:0000313" key="9">
    <source>
        <dbReference type="Proteomes" id="UP000002233"/>
    </source>
</evidence>
<accession>E0TVI3</accession>
<dbReference type="AlphaFoldDB" id="E0TVI3"/>
<gene>
    <name evidence="8" type="primary">citM</name>
    <name evidence="8" type="ordered locus">BSUW23_03865</name>
</gene>
<dbReference type="HOGENOM" id="CLU_044454_0_1_9"/>
<dbReference type="NCBIfam" id="TIGR00784">
    <property type="entry name" value="citMHS"/>
    <property type="match status" value="1"/>
</dbReference>
<dbReference type="InterPro" id="IPR004680">
    <property type="entry name" value="Cit_transptr-like_dom"/>
</dbReference>
<feature type="transmembrane region" description="Helical" evidence="6">
    <location>
        <begin position="58"/>
        <end position="77"/>
    </location>
</feature>
<feature type="domain" description="Citrate transporter-like" evidence="7">
    <location>
        <begin position="16"/>
        <end position="379"/>
    </location>
</feature>
<evidence type="ECO:0000313" key="8">
    <source>
        <dbReference type="EMBL" id="ADM36829.1"/>
    </source>
</evidence>
<organism evidence="8 9">
    <name type="scientific">Bacillus spizizenii (strain ATCC 23059 / NRRL B-14472 / W23)</name>
    <name type="common">Bacillus subtilis subsp. spizizenii</name>
    <dbReference type="NCBI Taxonomy" id="655816"/>
    <lineage>
        <taxon>Bacteria</taxon>
        <taxon>Bacillati</taxon>
        <taxon>Bacillota</taxon>
        <taxon>Bacilli</taxon>
        <taxon>Bacillales</taxon>
        <taxon>Bacillaceae</taxon>
        <taxon>Bacillus</taxon>
    </lineage>
</organism>
<feature type="transmembrane region" description="Helical" evidence="6">
    <location>
        <begin position="413"/>
        <end position="433"/>
    </location>
</feature>
<reference key="1">
    <citation type="submission" date="2010-08" db="EMBL/GenBank/DDBJ databases">
        <authorList>
            <person name="Zeigler D.R."/>
        </authorList>
    </citation>
    <scope>NUCLEOTIDE SEQUENCE</scope>
    <source>
        <strain>W23</strain>
    </source>
</reference>
<feature type="transmembrane region" description="Helical" evidence="6">
    <location>
        <begin position="27"/>
        <end position="46"/>
    </location>
</feature>
<keyword evidence="2" id="KW-0813">Transport</keyword>
<dbReference type="Pfam" id="PF03600">
    <property type="entry name" value="CitMHS"/>
    <property type="match status" value="1"/>
</dbReference>
<evidence type="ECO:0000259" key="7">
    <source>
        <dbReference type="Pfam" id="PF03600"/>
    </source>
</evidence>
<feature type="transmembrane region" description="Helical" evidence="6">
    <location>
        <begin position="233"/>
        <end position="251"/>
    </location>
</feature>
<dbReference type="GO" id="GO:0015137">
    <property type="term" value="F:citrate transmembrane transporter activity"/>
    <property type="evidence" value="ECO:0007669"/>
    <property type="project" value="InterPro"/>
</dbReference>
<evidence type="ECO:0000256" key="3">
    <source>
        <dbReference type="ARBA" id="ARBA00022692"/>
    </source>
</evidence>
<feature type="transmembrane region" description="Helical" evidence="6">
    <location>
        <begin position="176"/>
        <end position="198"/>
    </location>
</feature>
<comment type="subcellular location">
    <subcellularLocation>
        <location evidence="1">Membrane</location>
        <topology evidence="1">Multi-pass membrane protein</topology>
    </subcellularLocation>
</comment>
<sequence length="435" mass="46089">MDVLAILGFLMMLVFMALIMTKRLSVLTALVLTPIVFALIAGFGFTEVGDMMISGIQQVAPTAVMIMFAILYFGIMIDTGLFDPMVGKILSMVKGDPLKIVVGTAVLTMLVALDGDGSTTYMITTSAMLPLYLLLGIRPIILAGIAGVGMGIMNTIPWGGATPRAASALGVDPAELTGPMIPVIASGMLCMVAVAYVLGKAERKRLGVIELKQPVNANEPAAAVEDEWKRPKLWWFNLLLTLSLIGCLVSGKVSLTVLFVIAFCIALIVNYPNLEHQRQRIAAHSSNVLAIGSMIFAAGVFTGILTGTKMVDEMAISLVSMIPEQMGGLIPAIVALTSGIFTFLMPNDAYFYGVLPILSETAVAYGVDKVEIARASIIGQPIHMLSPLVPSTHLLVGLVGVSIDDHQKFALKWAVLAVIVMTAIALLIGSISISV</sequence>
<reference evidence="8 9" key="2">
    <citation type="journal article" date="2011" name="Microbiology">
        <title>The genome sequence of Bacillus subtilis subsp. spizizenii W23: insights into speciation within the B. subtilis complex and into the history of B. subtilis genetics.</title>
        <authorList>
            <person name="Zeigler D.R."/>
        </authorList>
    </citation>
    <scope>NUCLEOTIDE SEQUENCE [LARGE SCALE GENOMIC DNA]</scope>
    <source>
        <strain evidence="9">ATCC 23059 / NRRL B-14472 / W23</strain>
    </source>
</reference>
<feature type="transmembrane region" description="Helical" evidence="6">
    <location>
        <begin position="97"/>
        <end position="117"/>
    </location>
</feature>
<keyword evidence="4 6" id="KW-1133">Transmembrane helix</keyword>
<proteinExistence type="predicted"/>
<name>E0TVI3_BACSH</name>
<feature type="transmembrane region" description="Helical" evidence="6">
    <location>
        <begin position="129"/>
        <end position="156"/>
    </location>
</feature>
<evidence type="ECO:0000256" key="2">
    <source>
        <dbReference type="ARBA" id="ARBA00022448"/>
    </source>
</evidence>
<feature type="transmembrane region" description="Helical" evidence="6">
    <location>
        <begin position="286"/>
        <end position="306"/>
    </location>
</feature>
<dbReference type="InterPro" id="IPR014738">
    <property type="entry name" value="Citrate_transporter"/>
</dbReference>
<dbReference type="KEGG" id="bss:BSUW23_03865"/>
<evidence type="ECO:0000256" key="5">
    <source>
        <dbReference type="ARBA" id="ARBA00023136"/>
    </source>
</evidence>
<protein>
    <submittedName>
        <fullName evidence="8">Transporter of divalent metal ions/citrate complexes</fullName>
    </submittedName>
</protein>
<dbReference type="GO" id="GO:0016020">
    <property type="term" value="C:membrane"/>
    <property type="evidence" value="ECO:0007669"/>
    <property type="project" value="UniProtKB-SubCell"/>
</dbReference>
<keyword evidence="3 6" id="KW-0812">Transmembrane</keyword>
<keyword evidence="5 6" id="KW-0472">Membrane</keyword>
<evidence type="ECO:0000256" key="1">
    <source>
        <dbReference type="ARBA" id="ARBA00004141"/>
    </source>
</evidence>
<feature type="transmembrane region" description="Helical" evidence="6">
    <location>
        <begin position="257"/>
        <end position="274"/>
    </location>
</feature>
<dbReference type="EMBL" id="CP002183">
    <property type="protein sequence ID" value="ADM36829.1"/>
    <property type="molecule type" value="Genomic_DNA"/>
</dbReference>
<dbReference type="Proteomes" id="UP000002233">
    <property type="component" value="Chromosome"/>
</dbReference>
<evidence type="ECO:0000256" key="6">
    <source>
        <dbReference type="SAM" id="Phobius"/>
    </source>
</evidence>
<evidence type="ECO:0000256" key="4">
    <source>
        <dbReference type="ARBA" id="ARBA00022989"/>
    </source>
</evidence>